<dbReference type="FunFam" id="1.25.10.10:FF:000096">
    <property type="entry name" value="eIF-2-alpha kinase activator gcn1"/>
    <property type="match status" value="1"/>
</dbReference>
<dbReference type="GO" id="GO:0170011">
    <property type="term" value="F:stalled ribosome sensor activity"/>
    <property type="evidence" value="ECO:0007669"/>
    <property type="project" value="EnsemblFungi"/>
</dbReference>
<dbReference type="GO" id="GO:0140469">
    <property type="term" value="P:GCN2-mediated signaling"/>
    <property type="evidence" value="ECO:0007669"/>
    <property type="project" value="EnsemblFungi"/>
</dbReference>
<dbReference type="FunCoup" id="A5DNI8">
    <property type="interactions" value="1425"/>
</dbReference>
<dbReference type="InterPro" id="IPR021133">
    <property type="entry name" value="HEAT_type_2"/>
</dbReference>
<dbReference type="GO" id="GO:0022626">
    <property type="term" value="C:cytosolic ribosome"/>
    <property type="evidence" value="ECO:0007669"/>
    <property type="project" value="EnsemblFungi"/>
</dbReference>
<feature type="domain" description="TOG" evidence="5">
    <location>
        <begin position="1317"/>
        <end position="1561"/>
    </location>
</feature>
<dbReference type="eggNOG" id="KOG1242">
    <property type="taxonomic scope" value="Eukaryota"/>
</dbReference>
<dbReference type="InterPro" id="IPR016024">
    <property type="entry name" value="ARM-type_fold"/>
</dbReference>
<dbReference type="InterPro" id="IPR034085">
    <property type="entry name" value="TOG"/>
</dbReference>
<dbReference type="OMA" id="KYATQRG"/>
<dbReference type="STRING" id="294746.A5DNI8"/>
<dbReference type="SUPFAM" id="SSF48371">
    <property type="entry name" value="ARM repeat"/>
    <property type="match status" value="3"/>
</dbReference>
<dbReference type="GO" id="GO:0043008">
    <property type="term" value="F:ATP-dependent protein binding"/>
    <property type="evidence" value="ECO:0007669"/>
    <property type="project" value="EnsemblFungi"/>
</dbReference>
<evidence type="ECO:0000259" key="5">
    <source>
        <dbReference type="SMART" id="SM01349"/>
    </source>
</evidence>
<keyword evidence="2" id="KW-0677">Repeat</keyword>
<dbReference type="Gene3D" id="1.25.10.10">
    <property type="entry name" value="Leucine-rich Repeat Variant"/>
    <property type="match status" value="6"/>
</dbReference>
<evidence type="ECO:0000256" key="2">
    <source>
        <dbReference type="ARBA" id="ARBA00022737"/>
    </source>
</evidence>
<keyword evidence="7" id="KW-1185">Reference proteome</keyword>
<reference evidence="6 7" key="1">
    <citation type="journal article" date="2009" name="Nature">
        <title>Evolution of pathogenicity and sexual reproduction in eight Candida genomes.</title>
        <authorList>
            <person name="Butler G."/>
            <person name="Rasmussen M.D."/>
            <person name="Lin M.F."/>
            <person name="Santos M.A."/>
            <person name="Sakthikumar S."/>
            <person name="Munro C.A."/>
            <person name="Rheinbay E."/>
            <person name="Grabherr M."/>
            <person name="Forche A."/>
            <person name="Reedy J.L."/>
            <person name="Agrafioti I."/>
            <person name="Arnaud M.B."/>
            <person name="Bates S."/>
            <person name="Brown A.J."/>
            <person name="Brunke S."/>
            <person name="Costanzo M.C."/>
            <person name="Fitzpatrick D.A."/>
            <person name="de Groot P.W."/>
            <person name="Harris D."/>
            <person name="Hoyer L.L."/>
            <person name="Hube B."/>
            <person name="Klis F.M."/>
            <person name="Kodira C."/>
            <person name="Lennard N."/>
            <person name="Logue M.E."/>
            <person name="Martin R."/>
            <person name="Neiman A.M."/>
            <person name="Nikolaou E."/>
            <person name="Quail M.A."/>
            <person name="Quinn J."/>
            <person name="Santos M.C."/>
            <person name="Schmitzberger F.F."/>
            <person name="Sherlock G."/>
            <person name="Shah P."/>
            <person name="Silverstein K.A."/>
            <person name="Skrzypek M.S."/>
            <person name="Soll D."/>
            <person name="Staggs R."/>
            <person name="Stansfield I."/>
            <person name="Stumpf M.P."/>
            <person name="Sudbery P.E."/>
            <person name="Srikantha T."/>
            <person name="Zeng Q."/>
            <person name="Berman J."/>
            <person name="Berriman M."/>
            <person name="Heitman J."/>
            <person name="Gow N.A."/>
            <person name="Lorenz M.C."/>
            <person name="Birren B.W."/>
            <person name="Kellis M."/>
            <person name="Cuomo C.A."/>
        </authorList>
    </citation>
    <scope>NUCLEOTIDE SEQUENCE [LARGE SCALE GENOMIC DNA]</scope>
    <source>
        <strain evidence="7">ATCC 6260 / CBS 566 / DSM 6381 / JCM 1539 / NBRC 10279 / NRRL Y-324</strain>
    </source>
</reference>
<accession>A5DNI8</accession>
<dbReference type="Pfam" id="PF24987">
    <property type="entry name" value="HEAT_EF3_N"/>
    <property type="match status" value="1"/>
</dbReference>
<dbReference type="GO" id="GO:0072344">
    <property type="term" value="P:rescue of stalled ribosome"/>
    <property type="evidence" value="ECO:0007669"/>
    <property type="project" value="EnsemblFungi"/>
</dbReference>
<dbReference type="GO" id="GO:0006448">
    <property type="term" value="P:regulation of translational elongation"/>
    <property type="evidence" value="ECO:0007669"/>
    <property type="project" value="EnsemblFungi"/>
</dbReference>
<dbReference type="PANTHER" id="PTHR23346">
    <property type="entry name" value="TRANSLATIONAL ACTIVATOR GCN1-RELATED"/>
    <property type="match status" value="1"/>
</dbReference>
<dbReference type="InterPro" id="IPR056810">
    <property type="entry name" value="GNC1-like_N"/>
</dbReference>
<dbReference type="InterPro" id="IPR057546">
    <property type="entry name" value="HEAT_GCN1"/>
</dbReference>
<dbReference type="HOGENOM" id="CLU_000504_2_0_1"/>
<dbReference type="KEGG" id="pgu:PGUG_04839"/>
<dbReference type="GO" id="GO:0019901">
    <property type="term" value="F:protein kinase binding"/>
    <property type="evidence" value="ECO:0007669"/>
    <property type="project" value="EnsemblFungi"/>
</dbReference>
<dbReference type="FunFam" id="1.25.10.10:FF:000090">
    <property type="entry name" value="eIF-2-alpha kinase activator GCN1"/>
    <property type="match status" value="1"/>
</dbReference>
<dbReference type="Pfam" id="PF12074">
    <property type="entry name" value="Gcn1_N"/>
    <property type="match status" value="1"/>
</dbReference>
<protein>
    <recommendedName>
        <fullName evidence="3">eIF-2-alpha kinase activator GCN1</fullName>
    </recommendedName>
</protein>
<organism evidence="6 7">
    <name type="scientific">Meyerozyma guilliermondii (strain ATCC 6260 / CBS 566 / DSM 6381 / JCM 1539 / NBRC 10279 / NRRL Y-324)</name>
    <name type="common">Yeast</name>
    <name type="synonym">Candida guilliermondii</name>
    <dbReference type="NCBI Taxonomy" id="294746"/>
    <lineage>
        <taxon>Eukaryota</taxon>
        <taxon>Fungi</taxon>
        <taxon>Dikarya</taxon>
        <taxon>Ascomycota</taxon>
        <taxon>Saccharomycotina</taxon>
        <taxon>Pichiomycetes</taxon>
        <taxon>Debaryomycetaceae</taxon>
        <taxon>Meyerozyma</taxon>
    </lineage>
</organism>
<dbReference type="InterPro" id="IPR022716">
    <property type="entry name" value="Gcn1_N"/>
</dbReference>
<dbReference type="GO" id="GO:0034198">
    <property type="term" value="P:cellular response to amino acid starvation"/>
    <property type="evidence" value="ECO:0007669"/>
    <property type="project" value="EnsemblFungi"/>
</dbReference>
<dbReference type="GO" id="GO:0071264">
    <property type="term" value="P:positive regulation of translational initiation in response to starvation"/>
    <property type="evidence" value="ECO:0007669"/>
    <property type="project" value="EnsemblFungi"/>
</dbReference>
<dbReference type="OrthoDB" id="5148094at2759"/>
<dbReference type="InterPro" id="IPR011989">
    <property type="entry name" value="ARM-like"/>
</dbReference>
<dbReference type="PANTHER" id="PTHR23346:SF7">
    <property type="entry name" value="STALLED RIBOSOME SENSOR GCN1"/>
    <property type="match status" value="1"/>
</dbReference>
<dbReference type="Pfam" id="PF24984">
    <property type="entry name" value="HEAT_EF3_GNC1"/>
    <property type="match status" value="1"/>
</dbReference>
<dbReference type="Pfam" id="PF23271">
    <property type="entry name" value="HEAT_GCN1"/>
    <property type="match status" value="1"/>
</dbReference>
<dbReference type="Pfam" id="PF24993">
    <property type="entry name" value="GNC1_N"/>
    <property type="match status" value="1"/>
</dbReference>
<dbReference type="GO" id="GO:0031571">
    <property type="term" value="P:mitotic G1 DNA damage checkpoint signaling"/>
    <property type="evidence" value="ECO:0007669"/>
    <property type="project" value="EnsemblFungi"/>
</dbReference>
<dbReference type="GeneID" id="5124949"/>
<dbReference type="SMART" id="SM01349">
    <property type="entry name" value="TOG"/>
    <property type="match status" value="1"/>
</dbReference>
<name>A5DNI8_PICGU</name>
<dbReference type="InterPro" id="IPR056809">
    <property type="entry name" value="HEAT_GCN1_fung"/>
</dbReference>
<proteinExistence type="inferred from homology"/>
<comment type="similarity">
    <text evidence="1">Belongs to the GCN1 family.</text>
</comment>
<dbReference type="InParanoid" id="A5DNI8"/>
<evidence type="ECO:0000313" key="6">
    <source>
        <dbReference type="EMBL" id="EDK40741.2"/>
    </source>
</evidence>
<evidence type="ECO:0000256" key="1">
    <source>
        <dbReference type="ARBA" id="ARBA00007366"/>
    </source>
</evidence>
<feature type="repeat" description="HEAT" evidence="4">
    <location>
        <begin position="1502"/>
        <end position="1539"/>
    </location>
</feature>
<dbReference type="Pfam" id="PF24916">
    <property type="entry name" value="HEAT_GCN1_fung"/>
    <property type="match status" value="1"/>
</dbReference>
<dbReference type="GO" id="GO:1990611">
    <property type="term" value="P:regulation of cytoplasmic translational initiation in response to stress"/>
    <property type="evidence" value="ECO:0007669"/>
    <property type="project" value="EnsemblFungi"/>
</dbReference>
<dbReference type="RefSeq" id="XP_001482884.2">
    <property type="nucleotide sequence ID" value="XM_001482834.1"/>
</dbReference>
<dbReference type="GO" id="GO:0043539">
    <property type="term" value="F:protein serine/threonine kinase activator activity"/>
    <property type="evidence" value="ECO:0007669"/>
    <property type="project" value="EnsemblFungi"/>
</dbReference>
<evidence type="ECO:0000256" key="4">
    <source>
        <dbReference type="PROSITE-ProRule" id="PRU00103"/>
    </source>
</evidence>
<evidence type="ECO:0000256" key="3">
    <source>
        <dbReference type="ARBA" id="ARBA00072275"/>
    </source>
</evidence>
<gene>
    <name evidence="6" type="ORF">PGUG_04839</name>
</gene>
<dbReference type="GO" id="GO:0043022">
    <property type="term" value="F:ribosome binding"/>
    <property type="evidence" value="ECO:0007669"/>
    <property type="project" value="EnsemblFungi"/>
</dbReference>
<dbReference type="PROSITE" id="PS50077">
    <property type="entry name" value="HEAT_REPEAT"/>
    <property type="match status" value="2"/>
</dbReference>
<dbReference type="VEuPathDB" id="FungiDB:PGUG_04839"/>
<dbReference type="EMBL" id="CH408160">
    <property type="protein sequence ID" value="EDK40741.2"/>
    <property type="molecule type" value="Genomic_DNA"/>
</dbReference>
<dbReference type="Proteomes" id="UP000001997">
    <property type="component" value="Unassembled WGS sequence"/>
</dbReference>
<sequence length="2666" mass="292402">MSTMTVLPWDADISLKITDSLTSVRIQALQSIKDAISNLESQNFHDEIMALLPVLLGTYDFYSDTNSRNAVSDTIDAVARLGSQFMDKIVVFLDKITSSSKVSAVTDYLTLLAWTHRVLTISCESETYSNLEKIIEIQAKLLVLCTADCKSHRLQHRNRVFKSVVSSGKSAVSTAVSTSKSWQNVIQAYLNIIKSSSPDCSLTLAGVVSEAADSLVPSIPAVADFLHKNSSLVLECYTTALLAKIPPSSTSTAIFGSFITKHIDEDSVQNKIAPAMEKAILRSSENSFNVFLPSFFHALSKKIDLSQTVLNTKLFTNIVSGLKSTKESVRSGAVRALKSALLLIKVPEAKVKVTDEIIKTYKATSSVEIKATIISILEYLVPGQASNHVVEGLHGLLAKDQNEVSLSAGVRVFFLHLIKGDVPLSSTYETLVSKGLQEKKPNLRKVWIVELCNISANNGGNSTCDSLISSNSSVLIDTVQEAQNSPMPSVSNRVLIGAYAVLSMGSIVQIPQSVIIGSISGVNEKPAILTDLKVLTKLVSEDIAWGIKALREVDCLSSVSEEFQTKYGDAWTFFATSSEPSHRLEALNSLKLLVSTPLVSELIIRSIYKALSDPESPIPILRFSPLLSVLVTIDNEELRSKNAAALLIAAHDERVRTKGAWIGLCQRSQIDIGKLVENHGHQMVENALSFEHYDKKTIFKAIATLCFINPKVIAPLVTTSLVNLMNPENIDFDDLQIKIWKSTSEEPVVDVLSNKKKVVDKNDKNYETNKWEEELRQELAKKGKVNKKLTREEQNMVTEQLVKEASIRKDVNKKFTSIRSGLILIEQLILSTVHGKEGSESFVDTGASSWYPAAIKSILDLLGSEIFKKSDVWEFLGANAVNVFLELSRLLSPRLGSLKPFVGVATLRIRSIAVPENLKDEPLLDLTGRILYRMKILSDQSPLDPLSLMYALPLLTETLENGIKVARKNASKPVVTSEFIQEDPEEEHLLLAVEIVGAHAEAFEDEAIPRGQILAVLISLLKLPSRAKLAKETLMALSQYISVNASMNDYELLFGGLLTNELFARSAILEALDAEFDLSTDMSYRNEIWIAAHSSDIQTAELAATIWSDNSFQVPQDGPKQLINFFRQTDSELRLAVAKAWADAVRNIGETVSESIELLVNEYHDKKNPPPPTLDRFGLVIKSSSDQKDRWEQRSTVALAVKHLADQLTNPADLERVFKFLVEEEALGDKEPLVRQELQDAGIDIIAAHGQASVEKLIPIFESCLAAKDQGTKAQDRIKQSVIILYGALARHLETTDHRLQEIVDRLIATLDTPSEDVQHAISECIAPLVPTFPHKLNEYFSRLFDKLFNEKNIAKRHGAAYGIAGLVKGCGIKSLGEFGVMRELEDAAEDKKNPVRREGVSFAFECLSLALGKYFEPYVIEALPLILKSLGDQSPEVREATDLAARQIMKNTTSFGVKKLIPVVISNLDDIAWRTKKGSVELLGSMAYLDPTQLSASLSTIVPEIVGVLNDTHKEVRKAADQALKRFGEVIRNPEIQAIVPELIQAIGDPTKYTDAALDKLIQTQFVHYIDGPSLALIIHVIHRGMRDRSAATKKKACQIVGNMAILVDTKDLQPYLGSLVEELEVAMVDPVPATRSTAARALGSLVEKLGEGRFPDLIPRLLDTLQDPSRSGDRLGSAQALSEVICGLGIDKLEELLPTILVNAASPKSHIRAGYMPLLLFLPVCFGSQFSPYLSRIIPPILTGLADTDEDIRDTALRAGRLIVKNYAKKAVDLLLPELELGLSDSNYRIRLSSLELTGDLLFQVTGISGKNELVEDQSEFSGEVRNSLIEVLGEDRRNKVLALLFVCRSDVSGTVRNAAADIWKAIVANTPRTVKEILPTLTQIIVRKLASEDEFQREIAASTLGEMVRRVGANALAQLLPTLQESLYSSDQDAKQGICIALTELIKSSQYEALVEYQDVFVSVVRDTLVDGAPQVREAAAYAFEALQNQLGKVVINEVLPYLLTMLDSGDDSENALLALQDIMATQADVVFPILLPKLLAPPVDTRALASLAAVAGHAVYQRLPSIINTLVDEMKDKPDINVSESPLTQILISVTSDDGARPLITHILSLVKHQDPAKRAVIYSHLQPFFDNTTLDYSMYTADMVSQFILSLGDSSQQVVSGAFAALNALIKHQPKEGLDRLVKPARQSLELAGVRGTDLPGFKLPKGPNAILPIFLHGLMYGNGEQKELAAGGIAEVIDKTPADNLRQFATAMTGPLIRVVGEKVSPDIKAAILQALTLLLTKIPQFLRPFIPQLQRTFVRSLSDKNDNLRSKAVVALATLIGFQPRVDSLVTELVTGAKNAEDAGIKAAMLKGLLAAVTKAGQNMNEASKATIMTLVEDEVQSVSEKAVVSYARLLGALAKIMSSEEATSMLRTKILDNAMVDEKFAILALNSFLKYSPHHIYAEAVLANICEFIIRCSNSTVDYISDNATVAIGKILLLHREKKSPSSEEYSDKFLLPADLIVLFVNQLAVLAASPPSSSPDTRRLALVVIRTVSRFQYDDLIKPYLDTIVPAVFVCVRDPIIPIKLAAEKAFLAVLKLVDDEQMDLFKSWFSESKTYQAANGTQVQPRSISDYTRRVGARLAAVERERVAAGGDEETVYSDRIEDETEVWAVGGVDMS</sequence>
<feature type="repeat" description="HEAT" evidence="4">
    <location>
        <begin position="1659"/>
        <end position="1698"/>
    </location>
</feature>
<evidence type="ECO:0000313" key="7">
    <source>
        <dbReference type="Proteomes" id="UP000001997"/>
    </source>
</evidence>
<dbReference type="GO" id="GO:1904689">
    <property type="term" value="P:negative regulation of cytoplasmic translational initiation"/>
    <property type="evidence" value="ECO:0007669"/>
    <property type="project" value="EnsemblFungi"/>
</dbReference>
<dbReference type="GO" id="GO:0031369">
    <property type="term" value="F:translation initiation factor binding"/>
    <property type="evidence" value="ECO:0007669"/>
    <property type="project" value="EnsemblFungi"/>
</dbReference>
<dbReference type="Pfam" id="PF25801">
    <property type="entry name" value="HEAT_GCN1_C_2"/>
    <property type="match status" value="1"/>
</dbReference>